<dbReference type="PANTHER" id="PTHR21581:SF6">
    <property type="entry name" value="TRAFFICKING PROTEIN PARTICLE COMPLEX SUBUNIT 12"/>
    <property type="match status" value="1"/>
</dbReference>
<keyword evidence="4" id="KW-0133">Cell shape</keyword>
<dbReference type="Pfam" id="PF00768">
    <property type="entry name" value="Peptidase_S11"/>
    <property type="match status" value="1"/>
</dbReference>
<keyword evidence="5" id="KW-0573">Peptidoglycan synthesis</keyword>
<organism evidence="11 12">
    <name type="scientific">Candidatus Nealsonbacteria bacterium CG02_land_8_20_14_3_00_40_11</name>
    <dbReference type="NCBI Taxonomy" id="1974700"/>
    <lineage>
        <taxon>Bacteria</taxon>
        <taxon>Candidatus Nealsoniibacteriota</taxon>
    </lineage>
</organism>
<dbReference type="PRINTS" id="PR00725">
    <property type="entry name" value="DADACBPTASE1"/>
</dbReference>
<keyword evidence="3" id="KW-0378">Hydrolase</keyword>
<evidence type="ECO:0000256" key="1">
    <source>
        <dbReference type="ARBA" id="ARBA00007164"/>
    </source>
</evidence>
<feature type="active site" description="Acyl-ester intermediate" evidence="7">
    <location>
        <position position="103"/>
    </location>
</feature>
<dbReference type="InterPro" id="IPR012338">
    <property type="entry name" value="Beta-lactam/transpept-like"/>
</dbReference>
<feature type="domain" description="Peptidase S11 D-alanyl-D-alanine carboxypeptidase A N-terminal" evidence="10">
    <location>
        <begin position="78"/>
        <end position="297"/>
    </location>
</feature>
<evidence type="ECO:0000256" key="2">
    <source>
        <dbReference type="ARBA" id="ARBA00022729"/>
    </source>
</evidence>
<evidence type="ECO:0000256" key="3">
    <source>
        <dbReference type="ARBA" id="ARBA00022801"/>
    </source>
</evidence>
<evidence type="ECO:0000259" key="10">
    <source>
        <dbReference type="Pfam" id="PF00768"/>
    </source>
</evidence>
<proteinExistence type="inferred from homology"/>
<feature type="active site" evidence="7">
    <location>
        <position position="158"/>
    </location>
</feature>
<evidence type="ECO:0000256" key="6">
    <source>
        <dbReference type="ARBA" id="ARBA00023316"/>
    </source>
</evidence>
<dbReference type="PANTHER" id="PTHR21581">
    <property type="entry name" value="D-ALANYL-D-ALANINE CARBOXYPEPTIDASE"/>
    <property type="match status" value="1"/>
</dbReference>
<evidence type="ECO:0000313" key="12">
    <source>
        <dbReference type="Proteomes" id="UP000230304"/>
    </source>
</evidence>
<dbReference type="EMBL" id="PEUA01000037">
    <property type="protein sequence ID" value="PIV42778.1"/>
    <property type="molecule type" value="Genomic_DNA"/>
</dbReference>
<evidence type="ECO:0000256" key="9">
    <source>
        <dbReference type="RuleBase" id="RU004016"/>
    </source>
</evidence>
<dbReference type="InterPro" id="IPR018044">
    <property type="entry name" value="Peptidase_S11"/>
</dbReference>
<accession>A0A2M7D7Y1</accession>
<name>A0A2M7D7Y1_9BACT</name>
<dbReference type="Proteomes" id="UP000230304">
    <property type="component" value="Unassembled WGS sequence"/>
</dbReference>
<evidence type="ECO:0000256" key="5">
    <source>
        <dbReference type="ARBA" id="ARBA00022984"/>
    </source>
</evidence>
<sequence length="322" mass="36090">MTTRLKIFLTALVLSLPFWWGINLLEKNLSDFFYLQEVSKNPQIFAAQINLQEHIKNLRPLRDKNVPDLEIIAKSGLSVLIKNDGEEKILFEKDVDQKLPIASLSKLMTTLVVLDNYDLSKEIKISKEAVAQEEDFGKLEIGRVYTVNYLLYPLLMESSNDAAFSLANDYDGMTFEKFVELMNSTARKLGFNNTSFVNPSGLDPEENEPQTRINYSTVRDLAELTKGLLNKPLIWEILSTPKYSFYGPELTNTNELLGEIPGIVGGKTGYTDTAGGCMVLVTKAPGEKGILVNVILGSDGGNGRFGEMKKLVNWLNTAYKWE</sequence>
<keyword evidence="2" id="KW-0732">Signal</keyword>
<feature type="binding site" evidence="8">
    <location>
        <position position="267"/>
    </location>
    <ligand>
        <name>substrate</name>
    </ligand>
</feature>
<evidence type="ECO:0000313" key="11">
    <source>
        <dbReference type="EMBL" id="PIV42778.1"/>
    </source>
</evidence>
<dbReference type="GO" id="GO:0071555">
    <property type="term" value="P:cell wall organization"/>
    <property type="evidence" value="ECO:0007669"/>
    <property type="project" value="UniProtKB-KW"/>
</dbReference>
<dbReference type="GO" id="GO:0009252">
    <property type="term" value="P:peptidoglycan biosynthetic process"/>
    <property type="evidence" value="ECO:0007669"/>
    <property type="project" value="UniProtKB-KW"/>
</dbReference>
<evidence type="ECO:0000256" key="7">
    <source>
        <dbReference type="PIRSR" id="PIRSR618044-1"/>
    </source>
</evidence>
<evidence type="ECO:0000256" key="8">
    <source>
        <dbReference type="PIRSR" id="PIRSR618044-2"/>
    </source>
</evidence>
<dbReference type="GO" id="GO:0008360">
    <property type="term" value="P:regulation of cell shape"/>
    <property type="evidence" value="ECO:0007669"/>
    <property type="project" value="UniProtKB-KW"/>
</dbReference>
<dbReference type="SUPFAM" id="SSF56601">
    <property type="entry name" value="beta-lactamase/transpeptidase-like"/>
    <property type="match status" value="1"/>
</dbReference>
<dbReference type="GO" id="GO:0006508">
    <property type="term" value="P:proteolysis"/>
    <property type="evidence" value="ECO:0007669"/>
    <property type="project" value="InterPro"/>
</dbReference>
<feature type="active site" description="Proton acceptor" evidence="7">
    <location>
        <position position="106"/>
    </location>
</feature>
<dbReference type="InterPro" id="IPR001967">
    <property type="entry name" value="Peptidase_S11_N"/>
</dbReference>
<gene>
    <name evidence="11" type="ORF">COS26_01640</name>
</gene>
<comment type="caution">
    <text evidence="11">The sequence shown here is derived from an EMBL/GenBank/DDBJ whole genome shotgun (WGS) entry which is preliminary data.</text>
</comment>
<keyword evidence="6" id="KW-0961">Cell wall biogenesis/degradation</keyword>
<protein>
    <recommendedName>
        <fullName evidence="10">Peptidase S11 D-alanyl-D-alanine carboxypeptidase A N-terminal domain-containing protein</fullName>
    </recommendedName>
</protein>
<comment type="similarity">
    <text evidence="1 9">Belongs to the peptidase S11 family.</text>
</comment>
<reference evidence="12" key="1">
    <citation type="submission" date="2017-09" db="EMBL/GenBank/DDBJ databases">
        <title>Depth-based differentiation of microbial function through sediment-hosted aquifers and enrichment of novel symbionts in the deep terrestrial subsurface.</title>
        <authorList>
            <person name="Probst A.J."/>
            <person name="Ladd B."/>
            <person name="Jarett J.K."/>
            <person name="Geller-Mcgrath D.E."/>
            <person name="Sieber C.M.K."/>
            <person name="Emerson J.B."/>
            <person name="Anantharaman K."/>
            <person name="Thomas B.C."/>
            <person name="Malmstrom R."/>
            <person name="Stieglmeier M."/>
            <person name="Klingl A."/>
            <person name="Woyke T."/>
            <person name="Ryan C.M."/>
            <person name="Banfield J.F."/>
        </authorList>
    </citation>
    <scope>NUCLEOTIDE SEQUENCE [LARGE SCALE GENOMIC DNA]</scope>
</reference>
<dbReference type="Gene3D" id="3.40.710.10">
    <property type="entry name" value="DD-peptidase/beta-lactamase superfamily"/>
    <property type="match status" value="1"/>
</dbReference>
<evidence type="ECO:0000256" key="4">
    <source>
        <dbReference type="ARBA" id="ARBA00022960"/>
    </source>
</evidence>
<dbReference type="AlphaFoldDB" id="A0A2M7D7Y1"/>
<dbReference type="GO" id="GO:0009002">
    <property type="term" value="F:serine-type D-Ala-D-Ala carboxypeptidase activity"/>
    <property type="evidence" value="ECO:0007669"/>
    <property type="project" value="InterPro"/>
</dbReference>